<dbReference type="InterPro" id="IPR023393">
    <property type="entry name" value="START-like_dom_sf"/>
</dbReference>
<dbReference type="EMBL" id="JAUIZM010000007">
    <property type="protein sequence ID" value="KAK1375802.1"/>
    <property type="molecule type" value="Genomic_DNA"/>
</dbReference>
<gene>
    <name evidence="1" type="ORF">POM88_031995</name>
</gene>
<dbReference type="GO" id="GO:0004864">
    <property type="term" value="F:protein phosphatase inhibitor activity"/>
    <property type="evidence" value="ECO:0007669"/>
    <property type="project" value="UniProtKB-ARBA"/>
</dbReference>
<dbReference type="Proteomes" id="UP001237642">
    <property type="component" value="Unassembled WGS sequence"/>
</dbReference>
<comment type="caution">
    <text evidence="1">The sequence shown here is derived from an EMBL/GenBank/DDBJ whole genome shotgun (WGS) entry which is preliminary data.</text>
</comment>
<evidence type="ECO:0000313" key="1">
    <source>
        <dbReference type="EMBL" id="KAK1375802.1"/>
    </source>
</evidence>
<dbReference type="PANTHER" id="PTHR33789">
    <property type="entry name" value="LACHRYMATORY-FACTOR SYNTHASE"/>
    <property type="match status" value="1"/>
</dbReference>
<protein>
    <submittedName>
        <fullName evidence="1">Lachrymatory-factor synthase</fullName>
    </submittedName>
</protein>
<name>A0AAD8HYG2_9APIA</name>
<proteinExistence type="predicted"/>
<dbReference type="InterPro" id="IPR053249">
    <property type="entry name" value="LFS"/>
</dbReference>
<dbReference type="Pfam" id="PF10604">
    <property type="entry name" value="Polyketide_cyc2"/>
    <property type="match status" value="1"/>
</dbReference>
<dbReference type="AlphaFoldDB" id="A0AAD8HYG2"/>
<reference evidence="1" key="1">
    <citation type="submission" date="2023-02" db="EMBL/GenBank/DDBJ databases">
        <title>Genome of toxic invasive species Heracleum sosnowskyi carries increased number of genes despite the absence of recent whole-genome duplications.</title>
        <authorList>
            <person name="Schelkunov M."/>
            <person name="Shtratnikova V."/>
            <person name="Makarenko M."/>
            <person name="Klepikova A."/>
            <person name="Omelchenko D."/>
            <person name="Novikova G."/>
            <person name="Obukhova E."/>
            <person name="Bogdanov V."/>
            <person name="Penin A."/>
            <person name="Logacheva M."/>
        </authorList>
    </citation>
    <scope>NUCLEOTIDE SEQUENCE</scope>
    <source>
        <strain evidence="1">Hsosn_3</strain>
        <tissue evidence="1">Leaf</tissue>
    </source>
</reference>
<evidence type="ECO:0000313" key="2">
    <source>
        <dbReference type="Proteomes" id="UP001237642"/>
    </source>
</evidence>
<keyword evidence="2" id="KW-1185">Reference proteome</keyword>
<sequence length="169" mass="19562">MGEETKAELWEGRVSAKLTDAKAENVWSIFVQDFCSIHKWLPSIDECYKVEGVHGQPGLIRYCGTTRTSSSNGSDEPITLWCHEKLLEIDEIQRWLSYEIMENNMGFKMYRSTFKVMPLEDGDARGCEMKWLFVADPVDGWKFEDLVWYLESSLQAMGQRMEKALKSTN</sequence>
<dbReference type="PANTHER" id="PTHR33789:SF11">
    <property type="entry name" value="OS05G0202300 PROTEIN"/>
    <property type="match status" value="1"/>
</dbReference>
<dbReference type="Gene3D" id="3.30.530.20">
    <property type="match status" value="1"/>
</dbReference>
<dbReference type="InterPro" id="IPR019587">
    <property type="entry name" value="Polyketide_cyclase/dehydratase"/>
</dbReference>
<accession>A0AAD8HYG2</accession>
<reference evidence="1" key="2">
    <citation type="submission" date="2023-05" db="EMBL/GenBank/DDBJ databases">
        <authorList>
            <person name="Schelkunov M.I."/>
        </authorList>
    </citation>
    <scope>NUCLEOTIDE SEQUENCE</scope>
    <source>
        <strain evidence="1">Hsosn_3</strain>
        <tissue evidence="1">Leaf</tissue>
    </source>
</reference>
<organism evidence="1 2">
    <name type="scientific">Heracleum sosnowskyi</name>
    <dbReference type="NCBI Taxonomy" id="360622"/>
    <lineage>
        <taxon>Eukaryota</taxon>
        <taxon>Viridiplantae</taxon>
        <taxon>Streptophyta</taxon>
        <taxon>Embryophyta</taxon>
        <taxon>Tracheophyta</taxon>
        <taxon>Spermatophyta</taxon>
        <taxon>Magnoliopsida</taxon>
        <taxon>eudicotyledons</taxon>
        <taxon>Gunneridae</taxon>
        <taxon>Pentapetalae</taxon>
        <taxon>asterids</taxon>
        <taxon>campanulids</taxon>
        <taxon>Apiales</taxon>
        <taxon>Apiaceae</taxon>
        <taxon>Apioideae</taxon>
        <taxon>apioid superclade</taxon>
        <taxon>Tordylieae</taxon>
        <taxon>Tordyliinae</taxon>
        <taxon>Heracleum</taxon>
    </lineage>
</organism>
<dbReference type="CDD" id="cd07821">
    <property type="entry name" value="PYR_PYL_RCAR_like"/>
    <property type="match status" value="1"/>
</dbReference>
<dbReference type="SUPFAM" id="SSF55961">
    <property type="entry name" value="Bet v1-like"/>
    <property type="match status" value="1"/>
</dbReference>
<dbReference type="FunFam" id="3.30.530.20:FF:000064">
    <property type="entry name" value="Lachrymatory-factor synthase"/>
    <property type="match status" value="1"/>
</dbReference>